<dbReference type="InterPro" id="IPR029063">
    <property type="entry name" value="SAM-dependent_MTases_sf"/>
</dbReference>
<comment type="caution">
    <text evidence="1">The sequence shown here is derived from an EMBL/GenBank/DDBJ whole genome shotgun (WGS) entry which is preliminary data.</text>
</comment>
<dbReference type="EMBL" id="JBAKFF010000001">
    <property type="protein sequence ID" value="MEX0431138.1"/>
    <property type="molecule type" value="Genomic_DNA"/>
</dbReference>
<proteinExistence type="predicted"/>
<accession>A0ABV3T7G1</accession>
<dbReference type="Pfam" id="PF07021">
    <property type="entry name" value="MetW"/>
    <property type="match status" value="1"/>
</dbReference>
<name>A0ABV3T7G1_9GAMM</name>
<dbReference type="Gene3D" id="3.40.50.150">
    <property type="entry name" value="Vaccinia Virus protein VP39"/>
    <property type="match status" value="1"/>
</dbReference>
<reference evidence="1 2" key="1">
    <citation type="submission" date="2024-02" db="EMBL/GenBank/DDBJ databases">
        <title>New especies of Spiribacter isolated from saline water.</title>
        <authorList>
            <person name="Leon M.J."/>
            <person name="De La Haba R."/>
            <person name="Sanchez-Porro C."/>
            <person name="Ventosa A."/>
        </authorList>
    </citation>
    <scope>NUCLEOTIDE SEQUENCE [LARGE SCALE GENOMIC DNA]</scope>
    <source>
        <strain evidence="2">ag22IC4-189</strain>
    </source>
</reference>
<dbReference type="InterPro" id="IPR010743">
    <property type="entry name" value="Methionine_synth_MetW"/>
</dbReference>
<dbReference type="SUPFAM" id="SSF53335">
    <property type="entry name" value="S-adenosyl-L-methionine-dependent methyltransferases"/>
    <property type="match status" value="1"/>
</dbReference>
<sequence length="200" mass="22630">MSPLRADLEIVADWVGAGDRVLDLGCGDGRLLRYLFDSRQATGYGLEIDPAGITQSIANGINVIESDLDEGLSDFDDDAFDQVILTQTLQAVQRPDQLLREMLRVGHTGIVTFPNFAYYRLRYHLAIRGRMPMSEALSYAWYETPNIHFCTIHDFEALCDELGIHILERRVLSHDFKRPLLASLIPNLFGEVALYRICRA</sequence>
<dbReference type="CDD" id="cd02440">
    <property type="entry name" value="AdoMet_MTases"/>
    <property type="match status" value="1"/>
</dbReference>
<dbReference type="RefSeq" id="WP_367983902.1">
    <property type="nucleotide sequence ID" value="NZ_JBAKFF010000001.1"/>
</dbReference>
<protein>
    <submittedName>
        <fullName evidence="1">Methionine biosynthesis protein MetW</fullName>
    </submittedName>
</protein>
<dbReference type="NCBIfam" id="TIGR02081">
    <property type="entry name" value="metW"/>
    <property type="match status" value="1"/>
</dbReference>
<evidence type="ECO:0000313" key="2">
    <source>
        <dbReference type="Proteomes" id="UP001556637"/>
    </source>
</evidence>
<keyword evidence="2" id="KW-1185">Reference proteome</keyword>
<gene>
    <name evidence="1" type="primary">metW</name>
    <name evidence="1" type="ORF">V6X30_06975</name>
</gene>
<evidence type="ECO:0000313" key="1">
    <source>
        <dbReference type="EMBL" id="MEX0431138.1"/>
    </source>
</evidence>
<organism evidence="1 2">
    <name type="scientific">Spiribacter insolitus</name>
    <dbReference type="NCBI Taxonomy" id="3122417"/>
    <lineage>
        <taxon>Bacteria</taxon>
        <taxon>Pseudomonadati</taxon>
        <taxon>Pseudomonadota</taxon>
        <taxon>Gammaproteobacteria</taxon>
        <taxon>Chromatiales</taxon>
        <taxon>Ectothiorhodospiraceae</taxon>
        <taxon>Spiribacter</taxon>
    </lineage>
</organism>
<dbReference type="Proteomes" id="UP001556637">
    <property type="component" value="Unassembled WGS sequence"/>
</dbReference>